<name>A0A1T3IN53_ELIME</name>
<proteinExistence type="predicted"/>
<dbReference type="AlphaFoldDB" id="A0A1T3IN53"/>
<evidence type="ECO:0000313" key="1">
    <source>
        <dbReference type="EMBL" id="OOH97406.1"/>
    </source>
</evidence>
<dbReference type="Proteomes" id="UP000188947">
    <property type="component" value="Unassembled WGS sequence"/>
</dbReference>
<dbReference type="EMBL" id="MPOG01000004">
    <property type="protein sequence ID" value="OOH97406.1"/>
    <property type="molecule type" value="Genomic_DNA"/>
</dbReference>
<evidence type="ECO:0000313" key="2">
    <source>
        <dbReference type="Proteomes" id="UP000188947"/>
    </source>
</evidence>
<accession>A0A1T3IN53</accession>
<gene>
    <name evidence="1" type="ORF">BMF97_03565</name>
</gene>
<comment type="caution">
    <text evidence="1">The sequence shown here is derived from an EMBL/GenBank/DDBJ whole genome shotgun (WGS) entry which is preliminary data.</text>
</comment>
<organism evidence="1 2">
    <name type="scientific">Elizabethkingia meningoseptica</name>
    <name type="common">Chryseobacterium meningosepticum</name>
    <dbReference type="NCBI Taxonomy" id="238"/>
    <lineage>
        <taxon>Bacteria</taxon>
        <taxon>Pseudomonadati</taxon>
        <taxon>Bacteroidota</taxon>
        <taxon>Flavobacteriia</taxon>
        <taxon>Flavobacteriales</taxon>
        <taxon>Weeksellaceae</taxon>
        <taxon>Elizabethkingia</taxon>
    </lineage>
</organism>
<reference evidence="1 2" key="1">
    <citation type="submission" date="2016-11" db="EMBL/GenBank/DDBJ databases">
        <title>Genome sequence and comparative genomic analysis of clinical strain Elizabethkingia meningoseptica 61421 PRCM.</title>
        <authorList>
            <person name="Wang M."/>
            <person name="Hu S."/>
            <person name="Cao L."/>
            <person name="Jiang T."/>
            <person name="Zhou Y."/>
            <person name="Ming D."/>
        </authorList>
    </citation>
    <scope>NUCLEOTIDE SEQUENCE [LARGE SCALE GENOMIC DNA]</scope>
    <source>
        <strain evidence="1 2">61421 PRCM</strain>
    </source>
</reference>
<sequence length="558" mass="60361">MNACSSRDNDNVISGPEGTTLSVNVAGITEYAQKDLNASVSNIQSLKTNPSTTIIAKEQMVSFNGFDALVSMEKQAFQKKSEIAKNATTSVSSGFSAPMASTTGMSQGIKYRLVIYDAADVNHSAPPATNIVLTSGSAPASPIRIDADKTYNWYAFSINETGNLPDINNGIIDKAGLKNKDVLWAKGTFATQYGNNSLNITFNRNTTQVQVVVNTLGVSGMMTGAPQLELQSGTEGILKYGDLNIFDGEYSNPTSFTLTNQGGSTPSPSSAYRTTFKVHTIDNSTLIPMNNLKVKLGDFRVYRQDFNAPSNTNYPDRAFINFSSPTVALNNGTELTFGRGNLYTVNIKLIESAVNVAGVQWARSNVKGYDLNIGSGNKYFFMADPMNNLDNGYVPFYWNNLSTDICTEVFPAGTWRLPTKSEFEKLLGATATTVFSPNTLIFNGVPAALGNGFLGIQYSDTNTVINTGYPVYGQKLTLPMSGYHDAGKTSGYNITLNIPKQKIEAGYWTKDGSVFGKQYFYTSGEYTYTGSGNGPEIIWGGNVTPPSGQQFSVRCVRN</sequence>
<evidence type="ECO:0008006" key="3">
    <source>
        <dbReference type="Google" id="ProtNLM"/>
    </source>
</evidence>
<keyword evidence="2" id="KW-1185">Reference proteome</keyword>
<protein>
    <recommendedName>
        <fullName evidence="3">Fibrobacter succinogenes major paralogous domain-containing protein</fullName>
    </recommendedName>
</protein>